<dbReference type="AlphaFoldDB" id="A0A8H3FTH6"/>
<name>A0A8H3FTH6_9LECA</name>
<gene>
    <name evidence="1" type="ORF">IMSHALPRED_008226</name>
</gene>
<proteinExistence type="predicted"/>
<sequence>MSGTGGAEAQVQWNQLRPIPEDYDKPYDRRAGYLTFADFGGMNGNAEAYNAEYGFKLAKDLRNVRVGMVVSKPASSTGDYYREQWNISDFENKGQFFKGTGTK</sequence>
<comment type="caution">
    <text evidence="1">The sequence shown here is derived from an EMBL/GenBank/DDBJ whole genome shotgun (WGS) entry which is preliminary data.</text>
</comment>
<accession>A0A8H3FTH6</accession>
<organism evidence="1 2">
    <name type="scientific">Imshaugia aleurites</name>
    <dbReference type="NCBI Taxonomy" id="172621"/>
    <lineage>
        <taxon>Eukaryota</taxon>
        <taxon>Fungi</taxon>
        <taxon>Dikarya</taxon>
        <taxon>Ascomycota</taxon>
        <taxon>Pezizomycotina</taxon>
        <taxon>Lecanoromycetes</taxon>
        <taxon>OSLEUM clade</taxon>
        <taxon>Lecanoromycetidae</taxon>
        <taxon>Lecanorales</taxon>
        <taxon>Lecanorineae</taxon>
        <taxon>Parmeliaceae</taxon>
        <taxon>Imshaugia</taxon>
    </lineage>
</organism>
<keyword evidence="2" id="KW-1185">Reference proteome</keyword>
<evidence type="ECO:0000313" key="1">
    <source>
        <dbReference type="EMBL" id="CAF9930588.1"/>
    </source>
</evidence>
<protein>
    <submittedName>
        <fullName evidence="1">Uncharacterized protein</fullName>
    </submittedName>
</protein>
<reference evidence="1" key="1">
    <citation type="submission" date="2021-03" db="EMBL/GenBank/DDBJ databases">
        <authorList>
            <person name="Tagirdzhanova G."/>
        </authorList>
    </citation>
    <scope>NUCLEOTIDE SEQUENCE</scope>
</reference>
<dbReference type="EMBL" id="CAJPDT010000058">
    <property type="protein sequence ID" value="CAF9930588.1"/>
    <property type="molecule type" value="Genomic_DNA"/>
</dbReference>
<dbReference type="Proteomes" id="UP000664534">
    <property type="component" value="Unassembled WGS sequence"/>
</dbReference>
<evidence type="ECO:0000313" key="2">
    <source>
        <dbReference type="Proteomes" id="UP000664534"/>
    </source>
</evidence>